<organism evidence="2 3">
    <name type="scientific">Ajellomyces capsulatus (strain H88)</name>
    <name type="common">Darling's disease fungus</name>
    <name type="synonym">Histoplasma capsulatum</name>
    <dbReference type="NCBI Taxonomy" id="544711"/>
    <lineage>
        <taxon>Eukaryota</taxon>
        <taxon>Fungi</taxon>
        <taxon>Dikarya</taxon>
        <taxon>Ascomycota</taxon>
        <taxon>Pezizomycotina</taxon>
        <taxon>Eurotiomycetes</taxon>
        <taxon>Eurotiomycetidae</taxon>
        <taxon>Onygenales</taxon>
        <taxon>Ajellomycetaceae</taxon>
        <taxon>Histoplasma</taxon>
    </lineage>
</organism>
<feature type="region of interest" description="Disordered" evidence="1">
    <location>
        <begin position="179"/>
        <end position="224"/>
    </location>
</feature>
<evidence type="ECO:0000313" key="2">
    <source>
        <dbReference type="EMBL" id="QSS48918.1"/>
    </source>
</evidence>
<dbReference type="EMBL" id="CP069102">
    <property type="protein sequence ID" value="QSS48918.1"/>
    <property type="molecule type" value="Genomic_DNA"/>
</dbReference>
<sequence>MKLRRNRSKEPRGICCSSRGPPGKLNRPSANSRLLSNNLRRGTCYVYDDRLHRAPKCADLTRENRTLSLRPPRDSSSLFAVAKLMECRVQVPRNPHRGASKDMGRRRPVSVSEDTISSLSLTTKLEFYENDYSDMYCGLSPLVPDTDNMIPFYMLTDTLSNPCFKNALSPILTYSLNSLSSPPVSPAPPASPKHAPASPSSKTSHTPQTQPRVSPTHKPTDSAQ</sequence>
<evidence type="ECO:0000256" key="1">
    <source>
        <dbReference type="SAM" id="MobiDB-lite"/>
    </source>
</evidence>
<reference evidence="2" key="1">
    <citation type="submission" date="2021-01" db="EMBL/GenBank/DDBJ databases">
        <title>Chromosome-level genome assembly of a human fungal pathogen reveals clustering of transcriptionally co-regulated genes.</title>
        <authorList>
            <person name="Voorhies M."/>
            <person name="Cohen S."/>
            <person name="Shea T.P."/>
            <person name="Petrus S."/>
            <person name="Munoz J.F."/>
            <person name="Poplawski S."/>
            <person name="Goldman W.E."/>
            <person name="Michael T."/>
            <person name="Cuomo C.A."/>
            <person name="Sil A."/>
            <person name="Beyhan S."/>
        </authorList>
    </citation>
    <scope>NUCLEOTIDE SEQUENCE</scope>
    <source>
        <strain evidence="2">H88</strain>
    </source>
</reference>
<name>A0A8A1L3H0_AJEC8</name>
<dbReference type="Proteomes" id="UP000663419">
    <property type="component" value="Chromosome 1"/>
</dbReference>
<protein>
    <submittedName>
        <fullName evidence="2">Uncharacterized protein</fullName>
    </submittedName>
</protein>
<dbReference type="AlphaFoldDB" id="A0A8A1L3H0"/>
<proteinExistence type="predicted"/>
<accession>A0A8A1L3H0</accession>
<dbReference type="VEuPathDB" id="FungiDB:I7I53_09127"/>
<evidence type="ECO:0000313" key="3">
    <source>
        <dbReference type="Proteomes" id="UP000663419"/>
    </source>
</evidence>
<feature type="region of interest" description="Disordered" evidence="1">
    <location>
        <begin position="1"/>
        <end position="31"/>
    </location>
</feature>
<gene>
    <name evidence="2" type="ORF">I7I53_09127</name>
</gene>
<feature type="compositionally biased region" description="Low complexity" evidence="1">
    <location>
        <begin position="192"/>
        <end position="207"/>
    </location>
</feature>